<dbReference type="RefSeq" id="WP_275110927.1">
    <property type="nucleotide sequence ID" value="NZ_JAKJSC010000005.1"/>
</dbReference>
<evidence type="ECO:0000313" key="3">
    <source>
        <dbReference type="Proteomes" id="UP001528920"/>
    </source>
</evidence>
<evidence type="ECO:0000256" key="1">
    <source>
        <dbReference type="SAM" id="MobiDB-lite"/>
    </source>
</evidence>
<sequence>MSTSYFKFRQEELPVVGDILLQSFKRDRKQFKGFSEDYNDEYAKSVKAQIEKVQDLILAPRLTAEISKITEDLYANMEEIMPKLDLVGAYAQRANKSLRVRSSDFGVKECKKELRKKNVEGFSIKATMVLQNVENNYEALEAKGYKKELGTAIEKLAKKIYDLNLKQENKTSERKQLVVENHVELDKLWNMLTDISKLGKLLMRKDKAKAEDYMLTNVLTKVRKVPTKSVNQKKVTPPVAAQTPTAEAKKKEEEPQVEKA</sequence>
<accession>A0ABT5VWA4</accession>
<gene>
    <name evidence="2" type="ORF">L3049_16515</name>
</gene>
<feature type="region of interest" description="Disordered" evidence="1">
    <location>
        <begin position="226"/>
        <end position="260"/>
    </location>
</feature>
<keyword evidence="3" id="KW-1185">Reference proteome</keyword>
<dbReference type="EMBL" id="JAKJSC010000005">
    <property type="protein sequence ID" value="MDE5419596.1"/>
    <property type="molecule type" value="Genomic_DNA"/>
</dbReference>
<comment type="caution">
    <text evidence="2">The sequence shown here is derived from an EMBL/GenBank/DDBJ whole genome shotgun (WGS) entry which is preliminary data.</text>
</comment>
<protein>
    <submittedName>
        <fullName evidence="2">Uncharacterized protein</fullName>
    </submittedName>
</protein>
<evidence type="ECO:0000313" key="2">
    <source>
        <dbReference type="EMBL" id="MDE5419596.1"/>
    </source>
</evidence>
<reference evidence="2 3" key="1">
    <citation type="submission" date="2022-01" db="EMBL/GenBank/DDBJ databases">
        <title>Labilibaculum sp. nov, a marine bacterium isolated from Antarctica.</title>
        <authorList>
            <person name="Dai W."/>
        </authorList>
    </citation>
    <scope>NUCLEOTIDE SEQUENCE [LARGE SCALE GENOMIC DNA]</scope>
    <source>
        <strain evidence="2 3">DW002</strain>
    </source>
</reference>
<name>A0ABT5VWA4_9BACT</name>
<organism evidence="2 3">
    <name type="scientific">Paralabilibaculum antarcticum</name>
    <dbReference type="NCBI Taxonomy" id="2912572"/>
    <lineage>
        <taxon>Bacteria</taxon>
        <taxon>Pseudomonadati</taxon>
        <taxon>Bacteroidota</taxon>
        <taxon>Bacteroidia</taxon>
        <taxon>Marinilabiliales</taxon>
        <taxon>Marinifilaceae</taxon>
        <taxon>Paralabilibaculum</taxon>
    </lineage>
</organism>
<feature type="compositionally biased region" description="Basic and acidic residues" evidence="1">
    <location>
        <begin position="247"/>
        <end position="260"/>
    </location>
</feature>
<proteinExistence type="predicted"/>
<dbReference type="Proteomes" id="UP001528920">
    <property type="component" value="Unassembled WGS sequence"/>
</dbReference>